<name>A0A5B7FXP2_PORTR</name>
<feature type="region of interest" description="Disordered" evidence="1">
    <location>
        <begin position="96"/>
        <end position="128"/>
    </location>
</feature>
<dbReference type="Proteomes" id="UP000324222">
    <property type="component" value="Unassembled WGS sequence"/>
</dbReference>
<reference evidence="2 3" key="1">
    <citation type="submission" date="2019-05" db="EMBL/GenBank/DDBJ databases">
        <title>Another draft genome of Portunus trituberculatus and its Hox gene families provides insights of decapod evolution.</title>
        <authorList>
            <person name="Jeong J.-H."/>
            <person name="Song I."/>
            <person name="Kim S."/>
            <person name="Choi T."/>
            <person name="Kim D."/>
            <person name="Ryu S."/>
            <person name="Kim W."/>
        </authorList>
    </citation>
    <scope>NUCLEOTIDE SEQUENCE [LARGE SCALE GENOMIC DNA]</scope>
    <source>
        <tissue evidence="2">Muscle</tissue>
    </source>
</reference>
<evidence type="ECO:0000313" key="3">
    <source>
        <dbReference type="Proteomes" id="UP000324222"/>
    </source>
</evidence>
<keyword evidence="3" id="KW-1185">Reference proteome</keyword>
<sequence length="135" mass="14104">MEGALEVIAGGRVKRWVFNYDAAVGSSLGQTDPSPAVDVGWLCGAGRRSPCLRVACRVPSSSVTVFACLRDLRVPWSACGGVGGVSVAGVPGAASPRRLDLSSSPFPGKSSHRDAPTSGESERDTTPDHYFHAYL</sequence>
<accession>A0A5B7FXP2</accession>
<dbReference type="EMBL" id="VSRR010009214">
    <property type="protein sequence ID" value="MPC49979.1"/>
    <property type="molecule type" value="Genomic_DNA"/>
</dbReference>
<evidence type="ECO:0000256" key="1">
    <source>
        <dbReference type="SAM" id="MobiDB-lite"/>
    </source>
</evidence>
<gene>
    <name evidence="2" type="ORF">E2C01_043797</name>
</gene>
<dbReference type="AlphaFoldDB" id="A0A5B7FXP2"/>
<organism evidence="2 3">
    <name type="scientific">Portunus trituberculatus</name>
    <name type="common">Swimming crab</name>
    <name type="synonym">Neptunus trituberculatus</name>
    <dbReference type="NCBI Taxonomy" id="210409"/>
    <lineage>
        <taxon>Eukaryota</taxon>
        <taxon>Metazoa</taxon>
        <taxon>Ecdysozoa</taxon>
        <taxon>Arthropoda</taxon>
        <taxon>Crustacea</taxon>
        <taxon>Multicrustacea</taxon>
        <taxon>Malacostraca</taxon>
        <taxon>Eumalacostraca</taxon>
        <taxon>Eucarida</taxon>
        <taxon>Decapoda</taxon>
        <taxon>Pleocyemata</taxon>
        <taxon>Brachyura</taxon>
        <taxon>Eubrachyura</taxon>
        <taxon>Portunoidea</taxon>
        <taxon>Portunidae</taxon>
        <taxon>Portuninae</taxon>
        <taxon>Portunus</taxon>
    </lineage>
</organism>
<feature type="compositionally biased region" description="Basic and acidic residues" evidence="1">
    <location>
        <begin position="111"/>
        <end position="128"/>
    </location>
</feature>
<evidence type="ECO:0000313" key="2">
    <source>
        <dbReference type="EMBL" id="MPC49979.1"/>
    </source>
</evidence>
<proteinExistence type="predicted"/>
<protein>
    <submittedName>
        <fullName evidence="2">Uncharacterized protein</fullName>
    </submittedName>
</protein>
<comment type="caution">
    <text evidence="2">The sequence shown here is derived from an EMBL/GenBank/DDBJ whole genome shotgun (WGS) entry which is preliminary data.</text>
</comment>